<evidence type="ECO:0000313" key="4">
    <source>
        <dbReference type="Proteomes" id="UP000186806"/>
    </source>
</evidence>
<accession>A0A1Q8T919</accession>
<dbReference type="GO" id="GO:0008081">
    <property type="term" value="F:phosphoric diester hydrolase activity"/>
    <property type="evidence" value="ECO:0007669"/>
    <property type="project" value="InterPro"/>
</dbReference>
<dbReference type="InterPro" id="IPR018476">
    <property type="entry name" value="GlyceroP-diester-Pdiesterase_M"/>
</dbReference>
<dbReference type="Gene3D" id="3.20.20.190">
    <property type="entry name" value="Phosphatidylinositol (PI) phosphodiesterase"/>
    <property type="match status" value="1"/>
</dbReference>
<sequence>MLATRTLLGDIATQLRAQGRALLVFHLFFTVLATAVLVPLTTWTLTSLLHAFHQQALSNAQIADMALSPLGLAWGLVALGLSFLLIFLQQSGMMRLVAAPKPGRYRATMNTLWQIGRRFPSIAGLTFLQVGAHLLLVAPFVLLIAYCYDTLLGDAELYVVMRMKPPALWYFAMLGGGLALIALWLQALLYARWFLALPALVLDRLSPLQALTRSRELTRGRHARITALALTFALGVAVLPVLFSILFNSLASPLISHLPDRISLLIPVMLVYVAAYTLSIIAVTFLGVAANSLLVANLYRRLGGGMLSIEDSPAPTQSGWWAWTAEAVLLVFALLQAGWVLSDFQLRDDVTVTAHRGSSMAAPENTLASMRQAIQEGADYLELDVRLLRDGNVVLSHDRTLERLTGQALNINDLTLEETRDIDIGSWFGDDFSDERLATLDQVIGLAHGKSRLYVELKPTPGNEQALIEAVVERLRRYGIADSAVIASLSPTVIRDVEEYAPDIDTTLFVQFLLPGALTSTPADIIGLRHTRADAGTVSMVHDSSRELHVWTVNSARDMSRYIDMGVDNIITDRPATLIDLLTERASLSDGELLLLKLRNWLHQ</sequence>
<dbReference type="InterPro" id="IPR017946">
    <property type="entry name" value="PLC-like_Pdiesterase_TIM-brl"/>
</dbReference>
<dbReference type="Pfam" id="PF03009">
    <property type="entry name" value="GDPD"/>
    <property type="match status" value="1"/>
</dbReference>
<dbReference type="GO" id="GO:0006629">
    <property type="term" value="P:lipid metabolic process"/>
    <property type="evidence" value="ECO:0007669"/>
    <property type="project" value="InterPro"/>
</dbReference>
<dbReference type="PANTHER" id="PTHR46211:SF1">
    <property type="entry name" value="GLYCEROPHOSPHODIESTER PHOSPHODIESTERASE, CYTOPLASMIC"/>
    <property type="match status" value="1"/>
</dbReference>
<organism evidence="3 4">
    <name type="scientific">Chromohalobacter japonicus</name>
    <dbReference type="NCBI Taxonomy" id="223900"/>
    <lineage>
        <taxon>Bacteria</taxon>
        <taxon>Pseudomonadati</taxon>
        <taxon>Pseudomonadota</taxon>
        <taxon>Gammaproteobacteria</taxon>
        <taxon>Oceanospirillales</taxon>
        <taxon>Halomonadaceae</taxon>
        <taxon>Chromohalobacter</taxon>
    </lineage>
</organism>
<dbReference type="RefSeq" id="WP_075370250.1">
    <property type="nucleotide sequence ID" value="NZ_MSDQ01000041.1"/>
</dbReference>
<protein>
    <recommendedName>
        <fullName evidence="2">GP-PDE domain-containing protein</fullName>
    </recommendedName>
</protein>
<feature type="domain" description="GP-PDE" evidence="2">
    <location>
        <begin position="350"/>
        <end position="582"/>
    </location>
</feature>
<dbReference type="CDD" id="cd08579">
    <property type="entry name" value="GDPD_memb_like"/>
    <property type="match status" value="1"/>
</dbReference>
<keyword evidence="4" id="KW-1185">Reference proteome</keyword>
<evidence type="ECO:0000256" key="1">
    <source>
        <dbReference type="SAM" id="Phobius"/>
    </source>
</evidence>
<evidence type="ECO:0000259" key="2">
    <source>
        <dbReference type="PROSITE" id="PS51704"/>
    </source>
</evidence>
<feature type="transmembrane region" description="Helical" evidence="1">
    <location>
        <begin position="21"/>
        <end position="45"/>
    </location>
</feature>
<keyword evidence="1" id="KW-0472">Membrane</keyword>
<dbReference type="PROSITE" id="PS51704">
    <property type="entry name" value="GP_PDE"/>
    <property type="match status" value="1"/>
</dbReference>
<reference evidence="3 4" key="1">
    <citation type="submission" date="2016-12" db="EMBL/GenBank/DDBJ databases">
        <title>Draft genome sequences of strains Salinicola socius SMB35, Salinicola sp. MH3R3-1 and Chromohalobacter sp. SMB17 from the Verkhnekamsk potash mining region of Russia.</title>
        <authorList>
            <person name="Mavrodi D.V."/>
            <person name="Olsson B.E."/>
            <person name="Korsakova E.S."/>
            <person name="Pyankova A."/>
            <person name="Mavrodi O.V."/>
            <person name="Plotnikova E.G."/>
        </authorList>
    </citation>
    <scope>NUCLEOTIDE SEQUENCE [LARGE SCALE GENOMIC DNA]</scope>
    <source>
        <strain evidence="3 4">SMB17</strain>
    </source>
</reference>
<feature type="transmembrane region" description="Helical" evidence="1">
    <location>
        <begin position="320"/>
        <end position="341"/>
    </location>
</feature>
<dbReference type="STRING" id="223900.GCA_000821045_01223"/>
<gene>
    <name evidence="3" type="ORF">BTW10_15915</name>
</gene>
<proteinExistence type="predicted"/>
<dbReference type="EMBL" id="MSDQ01000041">
    <property type="protein sequence ID" value="OLO10179.1"/>
    <property type="molecule type" value="Genomic_DNA"/>
</dbReference>
<dbReference type="AlphaFoldDB" id="A0A1Q8T919"/>
<evidence type="ECO:0000313" key="3">
    <source>
        <dbReference type="EMBL" id="OLO10179.1"/>
    </source>
</evidence>
<keyword evidence="1" id="KW-0812">Transmembrane</keyword>
<dbReference type="InterPro" id="IPR030395">
    <property type="entry name" value="GP_PDE_dom"/>
</dbReference>
<comment type="caution">
    <text evidence="3">The sequence shown here is derived from an EMBL/GenBank/DDBJ whole genome shotgun (WGS) entry which is preliminary data.</text>
</comment>
<feature type="transmembrane region" description="Helical" evidence="1">
    <location>
        <begin position="225"/>
        <end position="250"/>
    </location>
</feature>
<feature type="transmembrane region" description="Helical" evidence="1">
    <location>
        <begin position="122"/>
        <end position="148"/>
    </location>
</feature>
<dbReference type="Proteomes" id="UP000186806">
    <property type="component" value="Unassembled WGS sequence"/>
</dbReference>
<dbReference type="Pfam" id="PF10110">
    <property type="entry name" value="GPDPase_memb"/>
    <property type="match status" value="1"/>
</dbReference>
<dbReference type="PANTHER" id="PTHR46211">
    <property type="entry name" value="GLYCEROPHOSPHORYL DIESTER PHOSPHODIESTERASE"/>
    <property type="match status" value="1"/>
</dbReference>
<name>A0A1Q8T919_9GAMM</name>
<feature type="transmembrane region" description="Helical" evidence="1">
    <location>
        <begin position="168"/>
        <end position="191"/>
    </location>
</feature>
<feature type="transmembrane region" description="Helical" evidence="1">
    <location>
        <begin position="270"/>
        <end position="299"/>
    </location>
</feature>
<dbReference type="SUPFAM" id="SSF51695">
    <property type="entry name" value="PLC-like phosphodiesterases"/>
    <property type="match status" value="1"/>
</dbReference>
<keyword evidence="1" id="KW-1133">Transmembrane helix</keyword>
<feature type="transmembrane region" description="Helical" evidence="1">
    <location>
        <begin position="65"/>
        <end position="88"/>
    </location>
</feature>